<evidence type="ECO:0000313" key="1">
    <source>
        <dbReference type="EMBL" id="CAG8515625.1"/>
    </source>
</evidence>
<comment type="caution">
    <text evidence="1">The sequence shown here is derived from an EMBL/GenBank/DDBJ whole genome shotgun (WGS) entry which is preliminary data.</text>
</comment>
<evidence type="ECO:0000313" key="2">
    <source>
        <dbReference type="Proteomes" id="UP000789860"/>
    </source>
</evidence>
<dbReference type="Proteomes" id="UP000789860">
    <property type="component" value="Unassembled WGS sequence"/>
</dbReference>
<gene>
    <name evidence="1" type="ORF">SCALOS_LOCUS3848</name>
</gene>
<keyword evidence="2" id="KW-1185">Reference proteome</keyword>
<protein>
    <submittedName>
        <fullName evidence="1">5278_t:CDS:1</fullName>
    </submittedName>
</protein>
<organism evidence="1 2">
    <name type="scientific">Scutellospora calospora</name>
    <dbReference type="NCBI Taxonomy" id="85575"/>
    <lineage>
        <taxon>Eukaryota</taxon>
        <taxon>Fungi</taxon>
        <taxon>Fungi incertae sedis</taxon>
        <taxon>Mucoromycota</taxon>
        <taxon>Glomeromycotina</taxon>
        <taxon>Glomeromycetes</taxon>
        <taxon>Diversisporales</taxon>
        <taxon>Gigasporaceae</taxon>
        <taxon>Scutellospora</taxon>
    </lineage>
</organism>
<proteinExistence type="predicted"/>
<name>A0ACA9L7W8_9GLOM</name>
<accession>A0ACA9L7W8</accession>
<sequence length="173" mass="19381">MGKITKKSENNKQRLSAFFASTKSRPESNKLKVAETTNKLENDKTIATPTKPAKPPTKKRVVVNAKEKKEVKASPVSKKSKSNASRRRKELIDRVRAKGQKTIEEAFQGMASSSAKKQRTMLSRLLDMTDSISFMYTSSNKNVMYLGEVVATLKESSDIPLSQRKPLLSDFIQ</sequence>
<dbReference type="EMBL" id="CAJVPM010004647">
    <property type="protein sequence ID" value="CAG8515625.1"/>
    <property type="molecule type" value="Genomic_DNA"/>
</dbReference>
<reference evidence="1" key="1">
    <citation type="submission" date="2021-06" db="EMBL/GenBank/DDBJ databases">
        <authorList>
            <person name="Kallberg Y."/>
            <person name="Tangrot J."/>
            <person name="Rosling A."/>
        </authorList>
    </citation>
    <scope>NUCLEOTIDE SEQUENCE</scope>
    <source>
        <strain evidence="1">AU212A</strain>
    </source>
</reference>